<dbReference type="CDD" id="cd00037">
    <property type="entry name" value="CLECT"/>
    <property type="match status" value="1"/>
</dbReference>
<dbReference type="Proteomes" id="UP001557470">
    <property type="component" value="Unassembled WGS sequence"/>
</dbReference>
<dbReference type="InterPro" id="IPR051963">
    <property type="entry name" value="Adhesion_GPCR_A"/>
</dbReference>
<dbReference type="InterPro" id="IPR013783">
    <property type="entry name" value="Ig-like_fold"/>
</dbReference>
<dbReference type="InterPro" id="IPR022409">
    <property type="entry name" value="PKD/Chitinase_dom"/>
</dbReference>
<dbReference type="InterPro" id="IPR002889">
    <property type="entry name" value="WSC_carb-bd"/>
</dbReference>
<dbReference type="InterPro" id="IPR000483">
    <property type="entry name" value="Cys-rich_flank_reg_C"/>
</dbReference>
<dbReference type="SMART" id="SM00369">
    <property type="entry name" value="LRR_TYP"/>
    <property type="match status" value="2"/>
</dbReference>
<dbReference type="Pfam" id="PF13855">
    <property type="entry name" value="LRR_8"/>
    <property type="match status" value="1"/>
</dbReference>
<evidence type="ECO:0000256" key="1">
    <source>
        <dbReference type="ARBA" id="ARBA00007343"/>
    </source>
</evidence>
<comment type="caution">
    <text evidence="9">The sequence shown here is derived from an EMBL/GenBank/DDBJ whole genome shotgun (WGS) entry which is preliminary data.</text>
</comment>
<dbReference type="InterPro" id="IPR016187">
    <property type="entry name" value="CTDL_fold"/>
</dbReference>
<comment type="similarity">
    <text evidence="1">Belongs to the G-protein coupled receptor 2 family. Adhesion G-protein coupled receptor (ADGR) subfamily.</text>
</comment>
<evidence type="ECO:0000256" key="2">
    <source>
        <dbReference type="ARBA" id="ARBA00022614"/>
    </source>
</evidence>
<gene>
    <name evidence="9" type="ORF">UPYG_G00059470</name>
</gene>
<keyword evidence="2" id="KW-0433">Leucine-rich repeat</keyword>
<keyword evidence="3 6" id="KW-0732">Signal</keyword>
<proteinExistence type="inferred from homology"/>
<reference evidence="9 10" key="1">
    <citation type="submission" date="2024-06" db="EMBL/GenBank/DDBJ databases">
        <authorList>
            <person name="Pan Q."/>
            <person name="Wen M."/>
            <person name="Jouanno E."/>
            <person name="Zahm M."/>
            <person name="Klopp C."/>
            <person name="Cabau C."/>
            <person name="Louis A."/>
            <person name="Berthelot C."/>
            <person name="Parey E."/>
            <person name="Roest Crollius H."/>
            <person name="Montfort J."/>
            <person name="Robinson-Rechavi M."/>
            <person name="Bouchez O."/>
            <person name="Lampietro C."/>
            <person name="Lopez Roques C."/>
            <person name="Donnadieu C."/>
            <person name="Postlethwait J."/>
            <person name="Bobe J."/>
            <person name="Verreycken H."/>
            <person name="Guiguen Y."/>
        </authorList>
    </citation>
    <scope>NUCLEOTIDE SEQUENCE [LARGE SCALE GENOMIC DNA]</scope>
    <source>
        <strain evidence="9">Up_M1</strain>
        <tissue evidence="9">Testis</tissue>
    </source>
</reference>
<dbReference type="InterPro" id="IPR035986">
    <property type="entry name" value="PKD_dom_sf"/>
</dbReference>
<evidence type="ECO:0008006" key="11">
    <source>
        <dbReference type="Google" id="ProtNLM"/>
    </source>
</evidence>
<organism evidence="9 10">
    <name type="scientific">Umbra pygmaea</name>
    <name type="common">Eastern mudminnow</name>
    <dbReference type="NCBI Taxonomy" id="75934"/>
    <lineage>
        <taxon>Eukaryota</taxon>
        <taxon>Metazoa</taxon>
        <taxon>Chordata</taxon>
        <taxon>Craniata</taxon>
        <taxon>Vertebrata</taxon>
        <taxon>Euteleostomi</taxon>
        <taxon>Actinopterygii</taxon>
        <taxon>Neopterygii</taxon>
        <taxon>Teleostei</taxon>
        <taxon>Protacanthopterygii</taxon>
        <taxon>Esociformes</taxon>
        <taxon>Umbridae</taxon>
        <taxon>Umbra</taxon>
    </lineage>
</organism>
<sequence>MPFRNGQTLSKQKHGACFPKFGLFSSLLFTFCCLEASASSPEQGDSSVRSCAGPCPVNCTCVIALGSSVSCVVNCTNIGLERGPTATDLPPGTNVLDLSRNRISSLETSLFDQLTVLRELDLSHNLISTIEESIRDHLSNLTEIDLSRNQFLCDCKLSWLVSWLQEGGVRVRHPETMLCYQPPDLRFQPLLNISLLTCGVTYAACLEILPSGGDKELVIFSSSTPGNFSRKECNSVCYGASQLYGGLGARRECLCSTNDEPNRLSGSPCSAFCTKPNVMKECHLTLAHDVFAVDFTTSLLAPPPVSVHSPAHLSVMSSVMPVTLSWDFGDRSPRLNASETSDLTTRHKYALPGNYTVVVTAWAGNKEVHARGEQRVTLPPLLELRCPSLVVANQSLAVGLINWGGVSVAVDWRITNNDGQEAARATPACPSDAVFDAESRRCFQMVPEVFSWAEARRQCLSTGGDLAVVRSDPLRSKLAEKVKQ</sequence>
<dbReference type="AlphaFoldDB" id="A0ABD0X909"/>
<dbReference type="SMART" id="SM00089">
    <property type="entry name" value="PKD"/>
    <property type="match status" value="1"/>
</dbReference>
<evidence type="ECO:0000256" key="3">
    <source>
        <dbReference type="ARBA" id="ARBA00022729"/>
    </source>
</evidence>
<keyword evidence="10" id="KW-1185">Reference proteome</keyword>
<dbReference type="InterPro" id="IPR003591">
    <property type="entry name" value="Leu-rich_rpt_typical-subtyp"/>
</dbReference>
<evidence type="ECO:0000259" key="7">
    <source>
        <dbReference type="PROSITE" id="PS50093"/>
    </source>
</evidence>
<dbReference type="SMART" id="SM00082">
    <property type="entry name" value="LRRCT"/>
    <property type="match status" value="1"/>
</dbReference>
<dbReference type="InterPro" id="IPR032675">
    <property type="entry name" value="LRR_dom_sf"/>
</dbReference>
<dbReference type="InterPro" id="IPR001611">
    <property type="entry name" value="Leu-rich_rpt"/>
</dbReference>
<dbReference type="InterPro" id="IPR000601">
    <property type="entry name" value="PKD_dom"/>
</dbReference>
<dbReference type="SMART" id="SM00321">
    <property type="entry name" value="WSC"/>
    <property type="match status" value="1"/>
</dbReference>
<evidence type="ECO:0000313" key="9">
    <source>
        <dbReference type="EMBL" id="KAL1005463.1"/>
    </source>
</evidence>
<feature type="domain" description="WSC" evidence="8">
    <location>
        <begin position="199"/>
        <end position="294"/>
    </location>
</feature>
<feature type="domain" description="PKD" evidence="7">
    <location>
        <begin position="321"/>
        <end position="361"/>
    </location>
</feature>
<keyword evidence="4" id="KW-0677">Repeat</keyword>
<dbReference type="CDD" id="cd00146">
    <property type="entry name" value="PKD"/>
    <property type="match status" value="1"/>
</dbReference>
<evidence type="ECO:0000256" key="4">
    <source>
        <dbReference type="ARBA" id="ARBA00022737"/>
    </source>
</evidence>
<evidence type="ECO:0000256" key="5">
    <source>
        <dbReference type="ARBA" id="ARBA00023170"/>
    </source>
</evidence>
<feature type="signal peptide" evidence="6">
    <location>
        <begin position="1"/>
        <end position="38"/>
    </location>
</feature>
<keyword evidence="5" id="KW-0675">Receptor</keyword>
<protein>
    <recommendedName>
        <fullName evidence="11">Polycystin-1</fullName>
    </recommendedName>
</protein>
<dbReference type="SUPFAM" id="SSF56436">
    <property type="entry name" value="C-type lectin-like"/>
    <property type="match status" value="1"/>
</dbReference>
<dbReference type="PROSITE" id="PS50093">
    <property type="entry name" value="PKD"/>
    <property type="match status" value="1"/>
</dbReference>
<dbReference type="PANTHER" id="PTHR45930">
    <property type="entry name" value="G-PROTEIN COUPLED RECEPTOR 124-LIKE PROTEIN"/>
    <property type="match status" value="1"/>
</dbReference>
<dbReference type="PANTHER" id="PTHR45930:SF4">
    <property type="entry name" value="ADHESION G PROTEIN-COUPLED RECEPTOR A3"/>
    <property type="match status" value="1"/>
</dbReference>
<accession>A0ABD0X909</accession>
<dbReference type="SUPFAM" id="SSF49299">
    <property type="entry name" value="PKD domain"/>
    <property type="match status" value="1"/>
</dbReference>
<dbReference type="InterPro" id="IPR016186">
    <property type="entry name" value="C-type_lectin-like/link_sf"/>
</dbReference>
<dbReference type="EMBL" id="JAGEUA010000002">
    <property type="protein sequence ID" value="KAL1005463.1"/>
    <property type="molecule type" value="Genomic_DNA"/>
</dbReference>
<dbReference type="SUPFAM" id="SSF52058">
    <property type="entry name" value="L domain-like"/>
    <property type="match status" value="1"/>
</dbReference>
<dbReference type="Gene3D" id="3.80.10.10">
    <property type="entry name" value="Ribonuclease Inhibitor"/>
    <property type="match status" value="1"/>
</dbReference>
<dbReference type="PROSITE" id="PS51450">
    <property type="entry name" value="LRR"/>
    <property type="match status" value="1"/>
</dbReference>
<dbReference type="Gene3D" id="3.10.100.10">
    <property type="entry name" value="Mannose-Binding Protein A, subunit A"/>
    <property type="match status" value="1"/>
</dbReference>
<name>A0ABD0X909_UMBPY</name>
<dbReference type="Pfam" id="PF00801">
    <property type="entry name" value="PKD"/>
    <property type="match status" value="1"/>
</dbReference>
<dbReference type="Gene3D" id="2.60.40.10">
    <property type="entry name" value="Immunoglobulins"/>
    <property type="match status" value="1"/>
</dbReference>
<evidence type="ECO:0000259" key="8">
    <source>
        <dbReference type="PROSITE" id="PS51212"/>
    </source>
</evidence>
<evidence type="ECO:0000256" key="6">
    <source>
        <dbReference type="SAM" id="SignalP"/>
    </source>
</evidence>
<evidence type="ECO:0000313" key="10">
    <source>
        <dbReference type="Proteomes" id="UP001557470"/>
    </source>
</evidence>
<feature type="chain" id="PRO_5044875327" description="Polycystin-1" evidence="6">
    <location>
        <begin position="39"/>
        <end position="484"/>
    </location>
</feature>
<dbReference type="PROSITE" id="PS51212">
    <property type="entry name" value="WSC"/>
    <property type="match status" value="1"/>
</dbReference>